<gene>
    <name evidence="2" type="ORF">BaRGS_00025799</name>
</gene>
<dbReference type="AlphaFoldDB" id="A0ABD0K6R9"/>
<name>A0ABD0K6R9_9CAEN</name>
<organism evidence="2 3">
    <name type="scientific">Batillaria attramentaria</name>
    <dbReference type="NCBI Taxonomy" id="370345"/>
    <lineage>
        <taxon>Eukaryota</taxon>
        <taxon>Metazoa</taxon>
        <taxon>Spiralia</taxon>
        <taxon>Lophotrochozoa</taxon>
        <taxon>Mollusca</taxon>
        <taxon>Gastropoda</taxon>
        <taxon>Caenogastropoda</taxon>
        <taxon>Sorbeoconcha</taxon>
        <taxon>Cerithioidea</taxon>
        <taxon>Batillariidae</taxon>
        <taxon>Batillaria</taxon>
    </lineage>
</organism>
<comment type="caution">
    <text evidence="2">The sequence shown here is derived from an EMBL/GenBank/DDBJ whole genome shotgun (WGS) entry which is preliminary data.</text>
</comment>
<evidence type="ECO:0000313" key="2">
    <source>
        <dbReference type="EMBL" id="KAK7482899.1"/>
    </source>
</evidence>
<reference evidence="2 3" key="1">
    <citation type="journal article" date="2023" name="Sci. Data">
        <title>Genome assembly of the Korean intertidal mud-creeper Batillaria attramentaria.</title>
        <authorList>
            <person name="Patra A.K."/>
            <person name="Ho P.T."/>
            <person name="Jun S."/>
            <person name="Lee S.J."/>
            <person name="Kim Y."/>
            <person name="Won Y.J."/>
        </authorList>
    </citation>
    <scope>NUCLEOTIDE SEQUENCE [LARGE SCALE GENOMIC DNA]</scope>
    <source>
        <strain evidence="2">Wonlab-2016</strain>
    </source>
</reference>
<protein>
    <recommendedName>
        <fullName evidence="4">Secreted protein</fullName>
    </recommendedName>
</protein>
<keyword evidence="3" id="KW-1185">Reference proteome</keyword>
<feature type="chain" id="PRO_5044806200" description="Secreted protein" evidence="1">
    <location>
        <begin position="24"/>
        <end position="74"/>
    </location>
</feature>
<feature type="signal peptide" evidence="1">
    <location>
        <begin position="1"/>
        <end position="23"/>
    </location>
</feature>
<dbReference type="Proteomes" id="UP001519460">
    <property type="component" value="Unassembled WGS sequence"/>
</dbReference>
<sequence length="74" mass="8366">MFASLPFWFSNLQLLLNIPLSRAAAGRNETLTFSTLKTSETNAKDFENKAVPAFQCFRHQTCYTIANELTISYA</sequence>
<dbReference type="EMBL" id="JACVVK020000236">
    <property type="protein sequence ID" value="KAK7482899.1"/>
    <property type="molecule type" value="Genomic_DNA"/>
</dbReference>
<evidence type="ECO:0000256" key="1">
    <source>
        <dbReference type="SAM" id="SignalP"/>
    </source>
</evidence>
<proteinExistence type="predicted"/>
<keyword evidence="1" id="KW-0732">Signal</keyword>
<accession>A0ABD0K6R9</accession>
<evidence type="ECO:0000313" key="3">
    <source>
        <dbReference type="Proteomes" id="UP001519460"/>
    </source>
</evidence>
<evidence type="ECO:0008006" key="4">
    <source>
        <dbReference type="Google" id="ProtNLM"/>
    </source>
</evidence>